<evidence type="ECO:0000256" key="1">
    <source>
        <dbReference type="SAM" id="Phobius"/>
    </source>
</evidence>
<reference evidence="3 4" key="1">
    <citation type="journal article" date="2015" name="Nature">
        <title>rRNA introns, odd ribosomes, and small enigmatic genomes across a large radiation of phyla.</title>
        <authorList>
            <person name="Brown C.T."/>
            <person name="Hug L.A."/>
            <person name="Thomas B.C."/>
            <person name="Sharon I."/>
            <person name="Castelle C.J."/>
            <person name="Singh A."/>
            <person name="Wilkins M.J."/>
            <person name="Williams K.H."/>
            <person name="Banfield J.F."/>
        </authorList>
    </citation>
    <scope>NUCLEOTIDE SEQUENCE [LARGE SCALE GENOMIC DNA]</scope>
</reference>
<feature type="transmembrane region" description="Helical" evidence="1">
    <location>
        <begin position="175"/>
        <end position="192"/>
    </location>
</feature>
<feature type="transmembrane region" description="Helical" evidence="1">
    <location>
        <begin position="65"/>
        <end position="85"/>
    </location>
</feature>
<organism evidence="3 4">
    <name type="scientific">candidate division Kazan bacterium GW2011_GWB1_45_10</name>
    <dbReference type="NCBI Taxonomy" id="1620411"/>
    <lineage>
        <taxon>Bacteria</taxon>
        <taxon>Bacteria division Kazan-3B-28</taxon>
    </lineage>
</organism>
<feature type="transmembrane region" description="Helical" evidence="1">
    <location>
        <begin position="204"/>
        <end position="224"/>
    </location>
</feature>
<feature type="transmembrane region" description="Helical" evidence="1">
    <location>
        <begin position="6"/>
        <end position="22"/>
    </location>
</feature>
<feature type="transmembrane region" description="Helical" evidence="1">
    <location>
        <begin position="261"/>
        <end position="278"/>
    </location>
</feature>
<dbReference type="Pfam" id="PF00892">
    <property type="entry name" value="EamA"/>
    <property type="match status" value="1"/>
</dbReference>
<keyword evidence="1" id="KW-1133">Transmembrane helix</keyword>
<feature type="transmembrane region" description="Helical" evidence="1">
    <location>
        <begin position="97"/>
        <end position="114"/>
    </location>
</feature>
<evidence type="ECO:0000313" key="3">
    <source>
        <dbReference type="EMBL" id="KKT86880.1"/>
    </source>
</evidence>
<accession>A0A0G1KTQ0</accession>
<sequence length="279" mass="31801">MWYPFLVVAFDAITLIATKRLFVKFKQLTYHSFAWWLFIWIIVIALLLSPWFFQVDAIALSHQYLWWLLALAFLAGNYNLLYYYGLEYEKIAEAEPFLLFNPLLAAVIASLFYIDERSWQLYVAVIIAGAVLAWSHLRHRQFSLKKPLLALLAFSVLYGLEAVVIKHLLVVYSPLALYLVRAVVIALFLWILQRGVVQRIALKHIPHFLLVAGGAIAASVSLYLSYQTVGITITVFTLLLSPILVYALSAGYLHEKVQLKNLISSAIIVGLVVWLIFVK</sequence>
<evidence type="ECO:0000313" key="4">
    <source>
        <dbReference type="Proteomes" id="UP000033958"/>
    </source>
</evidence>
<feature type="transmembrane region" description="Helical" evidence="1">
    <location>
        <begin position="230"/>
        <end position="249"/>
    </location>
</feature>
<keyword evidence="1" id="KW-0472">Membrane</keyword>
<dbReference type="EMBL" id="LCJZ01000012">
    <property type="protein sequence ID" value="KKT86880.1"/>
    <property type="molecule type" value="Genomic_DNA"/>
</dbReference>
<feature type="transmembrane region" description="Helical" evidence="1">
    <location>
        <begin position="34"/>
        <end position="53"/>
    </location>
</feature>
<gene>
    <name evidence="3" type="ORF">VE97_C0012G0002</name>
</gene>
<protein>
    <recommendedName>
        <fullName evidence="2">EamA domain-containing protein</fullName>
    </recommendedName>
</protein>
<dbReference type="InterPro" id="IPR000620">
    <property type="entry name" value="EamA_dom"/>
</dbReference>
<dbReference type="Proteomes" id="UP000033958">
    <property type="component" value="Unassembled WGS sequence"/>
</dbReference>
<dbReference type="GO" id="GO:0016020">
    <property type="term" value="C:membrane"/>
    <property type="evidence" value="ECO:0007669"/>
    <property type="project" value="InterPro"/>
</dbReference>
<evidence type="ECO:0000259" key="2">
    <source>
        <dbReference type="Pfam" id="PF00892"/>
    </source>
</evidence>
<feature type="domain" description="EamA" evidence="2">
    <location>
        <begin position="148"/>
        <end position="274"/>
    </location>
</feature>
<proteinExistence type="predicted"/>
<dbReference type="AlphaFoldDB" id="A0A0G1KTQ0"/>
<feature type="transmembrane region" description="Helical" evidence="1">
    <location>
        <begin position="120"/>
        <end position="137"/>
    </location>
</feature>
<feature type="transmembrane region" description="Helical" evidence="1">
    <location>
        <begin position="149"/>
        <end position="169"/>
    </location>
</feature>
<name>A0A0G1KTQ0_UNCK3</name>
<dbReference type="SUPFAM" id="SSF103481">
    <property type="entry name" value="Multidrug resistance efflux transporter EmrE"/>
    <property type="match status" value="1"/>
</dbReference>
<comment type="caution">
    <text evidence="3">The sequence shown here is derived from an EMBL/GenBank/DDBJ whole genome shotgun (WGS) entry which is preliminary data.</text>
</comment>
<dbReference type="InterPro" id="IPR037185">
    <property type="entry name" value="EmrE-like"/>
</dbReference>
<keyword evidence="1" id="KW-0812">Transmembrane</keyword>